<sequence>MTENSALIPPRYQENQSVSFLGGAGRIRDCHFIKGTWDYIVEMEFGQADRGRLGDETAVLLPESELEPRIC</sequence>
<dbReference type="OrthoDB" id="532730at2"/>
<accession>Q7NC83</accession>
<dbReference type="EMBL" id="BA000045">
    <property type="protein sequence ID" value="BAC91037.1"/>
    <property type="molecule type" value="Genomic_DNA"/>
</dbReference>
<dbReference type="AlphaFoldDB" id="Q7NC83"/>
<dbReference type="EnsemblBacteria" id="BAC91037">
    <property type="protein sequence ID" value="BAC91037"/>
    <property type="gene ID" value="BAC91037"/>
</dbReference>
<dbReference type="KEGG" id="gvi:gsr3096"/>
<keyword evidence="2" id="KW-1185">Reference proteome</keyword>
<gene>
    <name evidence="1" type="ordered locus">gsr3096</name>
</gene>
<reference evidence="1 2" key="1">
    <citation type="journal article" date="2003" name="DNA Res.">
        <title>Complete genome structure of Gloeobacter violaceus PCC 7421, a cyanobacterium that lacks thylakoids.</title>
        <authorList>
            <person name="Nakamura Y."/>
            <person name="Kaneko T."/>
            <person name="Sato S."/>
            <person name="Mimuro M."/>
            <person name="Miyashita H."/>
            <person name="Tsuchiya T."/>
            <person name="Sasamoto S."/>
            <person name="Watanabe A."/>
            <person name="Kawashima K."/>
            <person name="Kishida Y."/>
            <person name="Kiyokawa C."/>
            <person name="Kohara M."/>
            <person name="Matsumoto M."/>
            <person name="Matsuno A."/>
            <person name="Nakazaki N."/>
            <person name="Shimpo S."/>
            <person name="Takeuchi C."/>
            <person name="Yamada M."/>
            <person name="Tabata S."/>
        </authorList>
    </citation>
    <scope>NUCLEOTIDE SEQUENCE [LARGE SCALE GENOMIC DNA]</scope>
    <source>
        <strain evidence="2">ATCC 29082 / PCC 7421</strain>
    </source>
</reference>
<proteinExistence type="predicted"/>
<organism evidence="1 2">
    <name type="scientific">Gloeobacter violaceus (strain ATCC 29082 / PCC 7421)</name>
    <dbReference type="NCBI Taxonomy" id="251221"/>
    <lineage>
        <taxon>Bacteria</taxon>
        <taxon>Bacillati</taxon>
        <taxon>Cyanobacteriota</taxon>
        <taxon>Cyanophyceae</taxon>
        <taxon>Gloeobacterales</taxon>
        <taxon>Gloeobacteraceae</taxon>
        <taxon>Gloeobacter</taxon>
    </lineage>
</organism>
<dbReference type="HOGENOM" id="CLU_190686_0_0_3"/>
<evidence type="ECO:0000313" key="2">
    <source>
        <dbReference type="Proteomes" id="UP000000557"/>
    </source>
</evidence>
<name>Q7NC83_GLOVI</name>
<reference evidence="1 2" key="2">
    <citation type="journal article" date="2003" name="DNA Res.">
        <title>Complete genome structure of Gloeobacter violaceus PCC 7421, a cyanobacterium that lacks thylakoids (supplement).</title>
        <authorList>
            <person name="Nakamura Y."/>
            <person name="Kaneko T."/>
            <person name="Sato S."/>
            <person name="Mimuro M."/>
            <person name="Miyashita H."/>
            <person name="Tsuchiya T."/>
            <person name="Sasamoto S."/>
            <person name="Watanabe A."/>
            <person name="Kawashima K."/>
            <person name="Kishida Y."/>
            <person name="Kiyokawa C."/>
            <person name="Kohara M."/>
            <person name="Matsumoto M."/>
            <person name="Matsuno A."/>
            <person name="Nakazaki N."/>
            <person name="Shimpo S."/>
            <person name="Takeuchi C."/>
            <person name="Yamada M."/>
            <person name="Tabata S."/>
        </authorList>
    </citation>
    <scope>NUCLEOTIDE SEQUENCE [LARGE SCALE GENOMIC DNA]</scope>
    <source>
        <strain evidence="2">ATCC 29082 / PCC 7421</strain>
    </source>
</reference>
<evidence type="ECO:0000313" key="1">
    <source>
        <dbReference type="EMBL" id="BAC91037.1"/>
    </source>
</evidence>
<dbReference type="STRING" id="251221.gene:10760601"/>
<protein>
    <submittedName>
        <fullName evidence="1">Gsr3096 protein</fullName>
    </submittedName>
</protein>
<dbReference type="InParanoid" id="Q7NC83"/>
<dbReference type="Proteomes" id="UP000000557">
    <property type="component" value="Chromosome"/>
</dbReference>